<dbReference type="EC" id="5.4.99.-" evidence="3"/>
<evidence type="ECO:0000256" key="1">
    <source>
        <dbReference type="ARBA" id="ARBA00010876"/>
    </source>
</evidence>
<proteinExistence type="inferred from homology"/>
<dbReference type="CDD" id="cd02869">
    <property type="entry name" value="PseudoU_synth_RluA_like"/>
    <property type="match status" value="1"/>
</dbReference>
<evidence type="ECO:0000259" key="2">
    <source>
        <dbReference type="Pfam" id="PF00849"/>
    </source>
</evidence>
<keyword evidence="4" id="KW-1185">Reference proteome</keyword>
<evidence type="ECO:0000313" key="4">
    <source>
        <dbReference type="Proteomes" id="UP001597295"/>
    </source>
</evidence>
<dbReference type="PANTHER" id="PTHR21600:SF44">
    <property type="entry name" value="RIBOSOMAL LARGE SUBUNIT PSEUDOURIDINE SYNTHASE D"/>
    <property type="match status" value="1"/>
</dbReference>
<accession>A0ABW5DP13</accession>
<dbReference type="RefSeq" id="WP_379875220.1">
    <property type="nucleotide sequence ID" value="NZ_JBHUIP010000003.1"/>
</dbReference>
<gene>
    <name evidence="3" type="ORF">ACFSM5_05290</name>
</gene>
<dbReference type="InterPro" id="IPR020103">
    <property type="entry name" value="PsdUridine_synth_cat_dom_sf"/>
</dbReference>
<dbReference type="InterPro" id="IPR006145">
    <property type="entry name" value="PsdUridine_synth_RsuA/RluA"/>
</dbReference>
<dbReference type="GO" id="GO:0016853">
    <property type="term" value="F:isomerase activity"/>
    <property type="evidence" value="ECO:0007669"/>
    <property type="project" value="UniProtKB-KW"/>
</dbReference>
<organism evidence="3 4">
    <name type="scientific">Lacibacterium aquatile</name>
    <dbReference type="NCBI Taxonomy" id="1168082"/>
    <lineage>
        <taxon>Bacteria</taxon>
        <taxon>Pseudomonadati</taxon>
        <taxon>Pseudomonadota</taxon>
        <taxon>Alphaproteobacteria</taxon>
        <taxon>Rhodospirillales</taxon>
        <taxon>Rhodospirillaceae</taxon>
    </lineage>
</organism>
<dbReference type="PANTHER" id="PTHR21600">
    <property type="entry name" value="MITOCHONDRIAL RNA PSEUDOURIDINE SYNTHASE"/>
    <property type="match status" value="1"/>
</dbReference>
<comment type="caution">
    <text evidence="3">The sequence shown here is derived from an EMBL/GenBank/DDBJ whole genome shotgun (WGS) entry which is preliminary data.</text>
</comment>
<evidence type="ECO:0000313" key="3">
    <source>
        <dbReference type="EMBL" id="MFD2262293.1"/>
    </source>
</evidence>
<dbReference type="Gene3D" id="3.30.2350.10">
    <property type="entry name" value="Pseudouridine synthase"/>
    <property type="match status" value="1"/>
</dbReference>
<sequence length="226" mass="25140">MKAEDLVARILYRDGNLLIIDKPAGLAVHAGPTTKHDLEQYLPALQFERKEPPHLAHRLDRDTSGCLALGRHKKALSKLGRLFQAGSVRKAYWAIVAGNPKGDEGRITAPLLKVTRRGEGWKILVDKKGQHSVTNWKVLARTEGTAWLELEPMTGRTHQIRVHCAHIGLPLIGDITYGIASTMPQPMMLHARRLTIPYKEEGPPIVAEAPPPPHMASYLKAMGWSW</sequence>
<dbReference type="Proteomes" id="UP001597295">
    <property type="component" value="Unassembled WGS sequence"/>
</dbReference>
<comment type="similarity">
    <text evidence="1">Belongs to the pseudouridine synthase RluA family.</text>
</comment>
<protein>
    <submittedName>
        <fullName evidence="3">RluA family pseudouridine synthase</fullName>
        <ecNumber evidence="3">5.4.99.-</ecNumber>
    </submittedName>
</protein>
<dbReference type="SUPFAM" id="SSF55120">
    <property type="entry name" value="Pseudouridine synthase"/>
    <property type="match status" value="1"/>
</dbReference>
<dbReference type="Pfam" id="PF00849">
    <property type="entry name" value="PseudoU_synth_2"/>
    <property type="match status" value="1"/>
</dbReference>
<dbReference type="EMBL" id="JBHUIP010000003">
    <property type="protein sequence ID" value="MFD2262293.1"/>
    <property type="molecule type" value="Genomic_DNA"/>
</dbReference>
<dbReference type="InterPro" id="IPR050188">
    <property type="entry name" value="RluA_PseudoU_synthase"/>
</dbReference>
<feature type="domain" description="Pseudouridine synthase RsuA/RluA-like" evidence="2">
    <location>
        <begin position="16"/>
        <end position="166"/>
    </location>
</feature>
<reference evidence="4" key="1">
    <citation type="journal article" date="2019" name="Int. J. Syst. Evol. Microbiol.">
        <title>The Global Catalogue of Microorganisms (GCM) 10K type strain sequencing project: providing services to taxonomists for standard genome sequencing and annotation.</title>
        <authorList>
            <consortium name="The Broad Institute Genomics Platform"/>
            <consortium name="The Broad Institute Genome Sequencing Center for Infectious Disease"/>
            <person name="Wu L."/>
            <person name="Ma J."/>
        </authorList>
    </citation>
    <scope>NUCLEOTIDE SEQUENCE [LARGE SCALE GENOMIC DNA]</scope>
    <source>
        <strain evidence="4">CGMCC 1.19062</strain>
    </source>
</reference>
<name>A0ABW5DP13_9PROT</name>
<keyword evidence="3" id="KW-0413">Isomerase</keyword>